<dbReference type="RefSeq" id="XP_029323948.1">
    <property type="nucleotide sequence ID" value="XM_029468088.1"/>
</dbReference>
<dbReference type="VEuPathDB" id="FungiDB:C5L36_0E05290"/>
<name>A0A2U9RAK7_PICKU</name>
<reference evidence="2 3" key="1">
    <citation type="submission" date="2018-06" db="EMBL/GenBank/DDBJ databases">
        <title>Population genomics shows no distinction between pathogenic Candida krusei and environmental Pichia kudriavzevii: One species, four names.</title>
        <authorList>
            <person name="Douglass A.P."/>
            <person name="Offei B."/>
            <person name="Braun-Galleani S."/>
            <person name="Coughlan A.Y."/>
            <person name="Martos A."/>
            <person name="Ortiz-Merino R.A."/>
            <person name="Byrne K.P."/>
            <person name="Wolfe K.H."/>
        </authorList>
    </citation>
    <scope>NUCLEOTIDE SEQUENCE [LARGE SCALE GENOMIC DNA]</scope>
    <source>
        <strain evidence="2 3">CBS573</strain>
    </source>
</reference>
<protein>
    <submittedName>
        <fullName evidence="2">Uncharacterized protein</fullName>
    </submittedName>
</protein>
<gene>
    <name evidence="2" type="ORF">C5L36_0E05290</name>
</gene>
<dbReference type="KEGG" id="pkz:C5L36_0E05290"/>
<keyword evidence="3" id="KW-1185">Reference proteome</keyword>
<dbReference type="Proteomes" id="UP000249293">
    <property type="component" value="Chromosome 5"/>
</dbReference>
<evidence type="ECO:0000313" key="3">
    <source>
        <dbReference type="Proteomes" id="UP000249293"/>
    </source>
</evidence>
<sequence>MCNTAFAIVEFPQIRDMQRETYNPYMYTSIGCSCWLFCFFFFELCSAPIVFHHLKDNTGERGMSTTAMATTKVTVPCRHLPRPSKTIHLSERQRLSALHTIQLLRRGRPVPSSLSLSLPSFISTLSVHRCHQEWQMLQCKHHQTCSAFIRFTNLKAYH</sequence>
<keyword evidence="1" id="KW-0472">Membrane</keyword>
<accession>A0A2U9RAK7</accession>
<evidence type="ECO:0000256" key="1">
    <source>
        <dbReference type="SAM" id="Phobius"/>
    </source>
</evidence>
<dbReference type="AlphaFoldDB" id="A0A2U9RAK7"/>
<dbReference type="GeneID" id="40386331"/>
<keyword evidence="1" id="KW-0812">Transmembrane</keyword>
<keyword evidence="1" id="KW-1133">Transmembrane helix</keyword>
<proteinExistence type="predicted"/>
<feature type="transmembrane region" description="Helical" evidence="1">
    <location>
        <begin position="25"/>
        <end position="51"/>
    </location>
</feature>
<organism evidence="2 3">
    <name type="scientific">Pichia kudriavzevii</name>
    <name type="common">Yeast</name>
    <name type="synonym">Issatchenkia orientalis</name>
    <dbReference type="NCBI Taxonomy" id="4909"/>
    <lineage>
        <taxon>Eukaryota</taxon>
        <taxon>Fungi</taxon>
        <taxon>Dikarya</taxon>
        <taxon>Ascomycota</taxon>
        <taxon>Saccharomycotina</taxon>
        <taxon>Pichiomycetes</taxon>
        <taxon>Pichiales</taxon>
        <taxon>Pichiaceae</taxon>
        <taxon>Pichia</taxon>
    </lineage>
</organism>
<dbReference type="EMBL" id="CP028777">
    <property type="protein sequence ID" value="AWU78472.1"/>
    <property type="molecule type" value="Genomic_DNA"/>
</dbReference>
<evidence type="ECO:0000313" key="2">
    <source>
        <dbReference type="EMBL" id="AWU78472.1"/>
    </source>
</evidence>